<organism evidence="1 2">
    <name type="scientific">Prymnesium parvum</name>
    <name type="common">Toxic golden alga</name>
    <dbReference type="NCBI Taxonomy" id="97485"/>
    <lineage>
        <taxon>Eukaryota</taxon>
        <taxon>Haptista</taxon>
        <taxon>Haptophyta</taxon>
        <taxon>Prymnesiophyceae</taxon>
        <taxon>Prymnesiales</taxon>
        <taxon>Prymnesiaceae</taxon>
        <taxon>Prymnesium</taxon>
    </lineage>
</organism>
<name>A0AB34IE88_PRYPA</name>
<gene>
    <name evidence="1" type="ORF">AB1Y20_014662</name>
</gene>
<comment type="caution">
    <text evidence="1">The sequence shown here is derived from an EMBL/GenBank/DDBJ whole genome shotgun (WGS) entry which is preliminary data.</text>
</comment>
<dbReference type="Proteomes" id="UP001515480">
    <property type="component" value="Unassembled WGS sequence"/>
</dbReference>
<accession>A0AB34IE88</accession>
<dbReference type="AlphaFoldDB" id="A0AB34IE88"/>
<reference evidence="1 2" key="1">
    <citation type="journal article" date="2024" name="Science">
        <title>Giant polyketide synthase enzymes in the biosynthesis of giant marine polyether toxins.</title>
        <authorList>
            <person name="Fallon T.R."/>
            <person name="Shende V.V."/>
            <person name="Wierzbicki I.H."/>
            <person name="Pendleton A.L."/>
            <person name="Watervoot N.F."/>
            <person name="Auber R.P."/>
            <person name="Gonzalez D.J."/>
            <person name="Wisecaver J.H."/>
            <person name="Moore B.S."/>
        </authorList>
    </citation>
    <scope>NUCLEOTIDE SEQUENCE [LARGE SCALE GENOMIC DNA]</scope>
    <source>
        <strain evidence="1 2">12B1</strain>
    </source>
</reference>
<proteinExistence type="predicted"/>
<dbReference type="EMBL" id="JBGBPQ010000030">
    <property type="protein sequence ID" value="KAL1496029.1"/>
    <property type="molecule type" value="Genomic_DNA"/>
</dbReference>
<sequence length="111" mass="11671">MCGEEAACTSPSGEVFREEAASTSPFCESCEMEVASTSPFCEGCESRGLCGEEAASTSESCEMEVASTLGEVSGEEADSTSPLGEVIDEPLALYHLIQSEVEELEVVEEEA</sequence>
<keyword evidence="2" id="KW-1185">Reference proteome</keyword>
<evidence type="ECO:0000313" key="1">
    <source>
        <dbReference type="EMBL" id="KAL1496029.1"/>
    </source>
</evidence>
<protein>
    <submittedName>
        <fullName evidence="1">Uncharacterized protein</fullName>
    </submittedName>
</protein>
<evidence type="ECO:0000313" key="2">
    <source>
        <dbReference type="Proteomes" id="UP001515480"/>
    </source>
</evidence>